<keyword evidence="1" id="KW-0732">Signal</keyword>
<evidence type="ECO:0008006" key="4">
    <source>
        <dbReference type="Google" id="ProtNLM"/>
    </source>
</evidence>
<accession>A0A835RNU3</accession>
<evidence type="ECO:0000256" key="1">
    <source>
        <dbReference type="SAM" id="SignalP"/>
    </source>
</evidence>
<protein>
    <recommendedName>
        <fullName evidence="4">Secreted protein</fullName>
    </recommendedName>
</protein>
<dbReference type="Proteomes" id="UP000636800">
    <property type="component" value="Chromosome 2"/>
</dbReference>
<keyword evidence="3" id="KW-1185">Reference proteome</keyword>
<organism evidence="2 3">
    <name type="scientific">Vanilla planifolia</name>
    <name type="common">Vanilla</name>
    <dbReference type="NCBI Taxonomy" id="51239"/>
    <lineage>
        <taxon>Eukaryota</taxon>
        <taxon>Viridiplantae</taxon>
        <taxon>Streptophyta</taxon>
        <taxon>Embryophyta</taxon>
        <taxon>Tracheophyta</taxon>
        <taxon>Spermatophyta</taxon>
        <taxon>Magnoliopsida</taxon>
        <taxon>Liliopsida</taxon>
        <taxon>Asparagales</taxon>
        <taxon>Orchidaceae</taxon>
        <taxon>Vanilloideae</taxon>
        <taxon>Vanilleae</taxon>
        <taxon>Vanilla</taxon>
    </lineage>
</organism>
<evidence type="ECO:0000313" key="2">
    <source>
        <dbReference type="EMBL" id="KAG0492584.1"/>
    </source>
</evidence>
<name>A0A835RNU3_VANPL</name>
<feature type="chain" id="PRO_5033003818" description="Secreted protein" evidence="1">
    <location>
        <begin position="18"/>
        <end position="85"/>
    </location>
</feature>
<reference evidence="2 3" key="1">
    <citation type="journal article" date="2020" name="Nat. Food">
        <title>A phased Vanilla planifolia genome enables genetic improvement of flavour and production.</title>
        <authorList>
            <person name="Hasing T."/>
            <person name="Tang H."/>
            <person name="Brym M."/>
            <person name="Khazi F."/>
            <person name="Huang T."/>
            <person name="Chambers A.H."/>
        </authorList>
    </citation>
    <scope>NUCLEOTIDE SEQUENCE [LARGE SCALE GENOMIC DNA]</scope>
    <source>
        <tissue evidence="2">Leaf</tissue>
    </source>
</reference>
<dbReference type="EMBL" id="JADCNL010000002">
    <property type="protein sequence ID" value="KAG0492584.1"/>
    <property type="molecule type" value="Genomic_DNA"/>
</dbReference>
<feature type="signal peptide" evidence="1">
    <location>
        <begin position="1"/>
        <end position="17"/>
    </location>
</feature>
<gene>
    <name evidence="2" type="ORF">HPP92_005982</name>
</gene>
<sequence length="85" mass="9121">MAIIIVVYIVFFFSASSLSMFASAVAPTTAWTLSPPQPLPSVGVPYAARPRLGSTQKTFPTLVYSEVKEHKIGKGPSSAHLSQRV</sequence>
<proteinExistence type="predicted"/>
<dbReference type="OrthoDB" id="10265785at2759"/>
<evidence type="ECO:0000313" key="3">
    <source>
        <dbReference type="Proteomes" id="UP000636800"/>
    </source>
</evidence>
<dbReference type="AlphaFoldDB" id="A0A835RNU3"/>
<comment type="caution">
    <text evidence="2">The sequence shown here is derived from an EMBL/GenBank/DDBJ whole genome shotgun (WGS) entry which is preliminary data.</text>
</comment>